<gene>
    <name evidence="2" type="ORF">B0H15DRAFT_1020697</name>
</gene>
<keyword evidence="3" id="KW-1185">Reference proteome</keyword>
<evidence type="ECO:0000313" key="3">
    <source>
        <dbReference type="Proteomes" id="UP001222325"/>
    </source>
</evidence>
<name>A0AAD6U7R5_9AGAR</name>
<organism evidence="2 3">
    <name type="scientific">Mycena belliarum</name>
    <dbReference type="NCBI Taxonomy" id="1033014"/>
    <lineage>
        <taxon>Eukaryota</taxon>
        <taxon>Fungi</taxon>
        <taxon>Dikarya</taxon>
        <taxon>Basidiomycota</taxon>
        <taxon>Agaricomycotina</taxon>
        <taxon>Agaricomycetes</taxon>
        <taxon>Agaricomycetidae</taxon>
        <taxon>Agaricales</taxon>
        <taxon>Marasmiineae</taxon>
        <taxon>Mycenaceae</taxon>
        <taxon>Mycena</taxon>
    </lineage>
</organism>
<feature type="compositionally biased region" description="Low complexity" evidence="1">
    <location>
        <begin position="356"/>
        <end position="365"/>
    </location>
</feature>
<dbReference type="EMBL" id="JARJCN010000016">
    <property type="protein sequence ID" value="KAJ7093260.1"/>
    <property type="molecule type" value="Genomic_DNA"/>
</dbReference>
<accession>A0AAD6U7R5</accession>
<proteinExistence type="predicted"/>
<sequence>MAATITSAAGVPSVRIKLAVGGTRGQGLGLLPHVNGTSDFPAGARRTGPGLIRSYAHGFMNAGSNPRPLYPCAPALADEVRPPAATCEASVTTGLHIYTTHARGRARRPRLLHPPSSFDTSVAAGIADLPTAPRTPVACTLATDEPHAQRRPRIRGSGTAAALRRGVSTSRSKLTTPCPHRPRCCSMPSTLCKSRCAPPTAPAIALSGDMDCLSSCRRVRALLIQPNSAPRVTPTSPTPYELRPLGPRELATDEILLPQRTLRAVRSPGHTEPRTRAARLPSPSIPPALLRSPPNDIRAARAAPPATPRFGVHARLLVVMWCPQVPRSARKSANAQFAHLSTNARSSRARVRGGDAASPSTAARPPARPGQRFPTWCRACVAPRLRIAYASRCAARAQLPANSRVAVLARVRTVAPAASVLCTTSVVRALCPVAAGAALVTRRPVHNASVPQPACLPLASREQPSEWREERFFSRGHCSAAL</sequence>
<evidence type="ECO:0000313" key="2">
    <source>
        <dbReference type="EMBL" id="KAJ7093260.1"/>
    </source>
</evidence>
<evidence type="ECO:0000256" key="1">
    <source>
        <dbReference type="SAM" id="MobiDB-lite"/>
    </source>
</evidence>
<comment type="caution">
    <text evidence="2">The sequence shown here is derived from an EMBL/GenBank/DDBJ whole genome shotgun (WGS) entry which is preliminary data.</text>
</comment>
<dbReference type="AlphaFoldDB" id="A0AAD6U7R5"/>
<protein>
    <submittedName>
        <fullName evidence="2">Uncharacterized protein</fullName>
    </submittedName>
</protein>
<feature type="compositionally biased region" description="Polar residues" evidence="1">
    <location>
        <begin position="337"/>
        <end position="346"/>
    </location>
</feature>
<feature type="region of interest" description="Disordered" evidence="1">
    <location>
        <begin position="265"/>
        <end position="292"/>
    </location>
</feature>
<reference evidence="2" key="1">
    <citation type="submission" date="2023-03" db="EMBL/GenBank/DDBJ databases">
        <title>Massive genome expansion in bonnet fungi (Mycena s.s.) driven by repeated elements and novel gene families across ecological guilds.</title>
        <authorList>
            <consortium name="Lawrence Berkeley National Laboratory"/>
            <person name="Harder C.B."/>
            <person name="Miyauchi S."/>
            <person name="Viragh M."/>
            <person name="Kuo A."/>
            <person name="Thoen E."/>
            <person name="Andreopoulos B."/>
            <person name="Lu D."/>
            <person name="Skrede I."/>
            <person name="Drula E."/>
            <person name="Henrissat B."/>
            <person name="Morin E."/>
            <person name="Kohler A."/>
            <person name="Barry K."/>
            <person name="LaButti K."/>
            <person name="Morin E."/>
            <person name="Salamov A."/>
            <person name="Lipzen A."/>
            <person name="Mereny Z."/>
            <person name="Hegedus B."/>
            <person name="Baldrian P."/>
            <person name="Stursova M."/>
            <person name="Weitz H."/>
            <person name="Taylor A."/>
            <person name="Grigoriev I.V."/>
            <person name="Nagy L.G."/>
            <person name="Martin F."/>
            <person name="Kauserud H."/>
        </authorList>
    </citation>
    <scope>NUCLEOTIDE SEQUENCE</scope>
    <source>
        <strain evidence="2">CBHHK173m</strain>
    </source>
</reference>
<feature type="region of interest" description="Disordered" evidence="1">
    <location>
        <begin position="337"/>
        <end position="371"/>
    </location>
</feature>
<dbReference type="Proteomes" id="UP001222325">
    <property type="component" value="Unassembled WGS sequence"/>
</dbReference>